<feature type="domain" description="MYND-type" evidence="5">
    <location>
        <begin position="44"/>
        <end position="82"/>
    </location>
</feature>
<sequence length="470" mass="52444">MSEPNVTAAQIEMYHKMLNREWTRLKQNPSSRMSLVQPPGKLQCYACKRLVDNVRVCSACKMIVFCSPECAKTGWRSHKPACATVKRDGERIPQYKAVIAQFPWTAIAFNTMGQFNDDFVLIQFGLLGTSRQKVGYWATHERRDEAVNEVLDAPWSLLSEEEGWRLPTKFIPSLALDNSDNRPSFPPTFEDNWKSYYNWRGLPMESPAAMMLQWPLAVYVCLKELGFASEDAVVRRRKLKVFYLGARDELCFLPVFGELALLFPNTDLDLVVFGQNTGRTVQRARTRGLALSSESRPCVFEYTAPATCGSGTLRIFVDSAPGYYRPSRNPSDHPDALVALNAGLGTYISWQAVILLSAEFDIPFAVTDYSESCLGEAMWTLLRQGLTSMLPPPKGIEEIKVQGIVKKAVKEVQTVDVEKVSNTLEINRPAKFNGFMGPGLRVTAESLIHGGRNGVIQVIVPGAKDVEAAT</sequence>
<evidence type="ECO:0000256" key="4">
    <source>
        <dbReference type="PROSITE-ProRule" id="PRU00134"/>
    </source>
</evidence>
<evidence type="ECO:0000313" key="7">
    <source>
        <dbReference type="Proteomes" id="UP001215598"/>
    </source>
</evidence>
<keyword evidence="2 4" id="KW-0863">Zinc-finger</keyword>
<keyword evidence="1" id="KW-0479">Metal-binding</keyword>
<dbReference type="Gene3D" id="6.10.140.2220">
    <property type="match status" value="1"/>
</dbReference>
<evidence type="ECO:0000259" key="5">
    <source>
        <dbReference type="PROSITE" id="PS50865"/>
    </source>
</evidence>
<dbReference type="PROSITE" id="PS50865">
    <property type="entry name" value="ZF_MYND_2"/>
    <property type="match status" value="1"/>
</dbReference>
<organism evidence="6 7">
    <name type="scientific">Mycena metata</name>
    <dbReference type="NCBI Taxonomy" id="1033252"/>
    <lineage>
        <taxon>Eukaryota</taxon>
        <taxon>Fungi</taxon>
        <taxon>Dikarya</taxon>
        <taxon>Basidiomycota</taxon>
        <taxon>Agaricomycotina</taxon>
        <taxon>Agaricomycetes</taxon>
        <taxon>Agaricomycetidae</taxon>
        <taxon>Agaricales</taxon>
        <taxon>Marasmiineae</taxon>
        <taxon>Mycenaceae</taxon>
        <taxon>Mycena</taxon>
    </lineage>
</organism>
<dbReference type="Pfam" id="PF20179">
    <property type="entry name" value="MSS51_C"/>
    <property type="match status" value="1"/>
</dbReference>
<protein>
    <recommendedName>
        <fullName evidence="5">MYND-type domain-containing protein</fullName>
    </recommendedName>
</protein>
<evidence type="ECO:0000256" key="3">
    <source>
        <dbReference type="ARBA" id="ARBA00022833"/>
    </source>
</evidence>
<dbReference type="GO" id="GO:0008270">
    <property type="term" value="F:zinc ion binding"/>
    <property type="evidence" value="ECO:0007669"/>
    <property type="project" value="UniProtKB-KW"/>
</dbReference>
<dbReference type="Pfam" id="PF01753">
    <property type="entry name" value="zf-MYND"/>
    <property type="match status" value="1"/>
</dbReference>
<keyword evidence="3" id="KW-0862">Zinc</keyword>
<evidence type="ECO:0000313" key="6">
    <source>
        <dbReference type="EMBL" id="KAJ7741298.1"/>
    </source>
</evidence>
<keyword evidence="7" id="KW-1185">Reference proteome</keyword>
<dbReference type="InterPro" id="IPR046824">
    <property type="entry name" value="Mss51-like_C"/>
</dbReference>
<dbReference type="PANTHER" id="PTHR47570:SF1">
    <property type="entry name" value="ZINC ION BINDING PROTEIN"/>
    <property type="match status" value="1"/>
</dbReference>
<dbReference type="EMBL" id="JARKIB010000099">
    <property type="protein sequence ID" value="KAJ7741298.1"/>
    <property type="molecule type" value="Genomic_DNA"/>
</dbReference>
<comment type="caution">
    <text evidence="6">The sequence shown here is derived from an EMBL/GenBank/DDBJ whole genome shotgun (WGS) entry which is preliminary data.</text>
</comment>
<reference evidence="6" key="1">
    <citation type="submission" date="2023-03" db="EMBL/GenBank/DDBJ databases">
        <title>Massive genome expansion in bonnet fungi (Mycena s.s.) driven by repeated elements and novel gene families across ecological guilds.</title>
        <authorList>
            <consortium name="Lawrence Berkeley National Laboratory"/>
            <person name="Harder C.B."/>
            <person name="Miyauchi S."/>
            <person name="Viragh M."/>
            <person name="Kuo A."/>
            <person name="Thoen E."/>
            <person name="Andreopoulos B."/>
            <person name="Lu D."/>
            <person name="Skrede I."/>
            <person name="Drula E."/>
            <person name="Henrissat B."/>
            <person name="Morin E."/>
            <person name="Kohler A."/>
            <person name="Barry K."/>
            <person name="LaButti K."/>
            <person name="Morin E."/>
            <person name="Salamov A."/>
            <person name="Lipzen A."/>
            <person name="Mereny Z."/>
            <person name="Hegedus B."/>
            <person name="Baldrian P."/>
            <person name="Stursova M."/>
            <person name="Weitz H."/>
            <person name="Taylor A."/>
            <person name="Grigoriev I.V."/>
            <person name="Nagy L.G."/>
            <person name="Martin F."/>
            <person name="Kauserud H."/>
        </authorList>
    </citation>
    <scope>NUCLEOTIDE SEQUENCE</scope>
    <source>
        <strain evidence="6">CBHHK182m</strain>
    </source>
</reference>
<dbReference type="Proteomes" id="UP001215598">
    <property type="component" value="Unassembled WGS sequence"/>
</dbReference>
<gene>
    <name evidence="6" type="ORF">B0H16DRAFT_1032304</name>
</gene>
<evidence type="ECO:0000256" key="2">
    <source>
        <dbReference type="ARBA" id="ARBA00022771"/>
    </source>
</evidence>
<dbReference type="InterPro" id="IPR002893">
    <property type="entry name" value="Znf_MYND"/>
</dbReference>
<evidence type="ECO:0000256" key="1">
    <source>
        <dbReference type="ARBA" id="ARBA00022723"/>
    </source>
</evidence>
<name>A0AAD7N1B6_9AGAR</name>
<proteinExistence type="predicted"/>
<dbReference type="PANTHER" id="PTHR47570">
    <property type="entry name" value="ZINC ION BINDING PROTEIN"/>
    <property type="match status" value="1"/>
</dbReference>
<dbReference type="AlphaFoldDB" id="A0AAD7N1B6"/>
<dbReference type="SUPFAM" id="SSF144232">
    <property type="entry name" value="HIT/MYND zinc finger-like"/>
    <property type="match status" value="1"/>
</dbReference>
<dbReference type="PROSITE" id="PS01360">
    <property type="entry name" value="ZF_MYND_1"/>
    <property type="match status" value="1"/>
</dbReference>
<accession>A0AAD7N1B6</accession>